<dbReference type="STRING" id="361279.SAMN05421663_111125"/>
<sequence>MNKQNGVTKEELQLALFQLEGTYRRLDQRLTVQANRSRMSWKQPLIEKVLQVESHLDRKQDKWSQEHGKLA</sequence>
<reference evidence="2" key="1">
    <citation type="submission" date="2016-10" db="EMBL/GenBank/DDBJ databases">
        <authorList>
            <person name="Varghese N."/>
            <person name="Submissions S."/>
        </authorList>
    </citation>
    <scope>NUCLEOTIDE SEQUENCE [LARGE SCALE GENOMIC DNA]</scope>
    <source>
        <strain evidence="2">DSM 21620</strain>
    </source>
</reference>
<evidence type="ECO:0000313" key="1">
    <source>
        <dbReference type="EMBL" id="SDD48785.1"/>
    </source>
</evidence>
<name>A0A1G6V7I8_9BACI</name>
<accession>A0A1G6V7I8</accession>
<dbReference type="AlphaFoldDB" id="A0A1G6V7I8"/>
<proteinExistence type="predicted"/>
<organism evidence="1 2">
    <name type="scientific">Terribacillus halophilus</name>
    <dbReference type="NCBI Taxonomy" id="361279"/>
    <lineage>
        <taxon>Bacteria</taxon>
        <taxon>Bacillati</taxon>
        <taxon>Bacillota</taxon>
        <taxon>Bacilli</taxon>
        <taxon>Bacillales</taxon>
        <taxon>Bacillaceae</taxon>
        <taxon>Terribacillus</taxon>
    </lineage>
</organism>
<evidence type="ECO:0000313" key="2">
    <source>
        <dbReference type="Proteomes" id="UP000198666"/>
    </source>
</evidence>
<dbReference type="OrthoDB" id="2970565at2"/>
<dbReference type="RefSeq" id="WP_093728381.1">
    <property type="nucleotide sequence ID" value="NZ_FMZB01000011.1"/>
</dbReference>
<protein>
    <submittedName>
        <fullName evidence="1">Uncharacterized protein</fullName>
    </submittedName>
</protein>
<dbReference type="Proteomes" id="UP000198666">
    <property type="component" value="Unassembled WGS sequence"/>
</dbReference>
<keyword evidence="2" id="KW-1185">Reference proteome</keyword>
<dbReference type="EMBL" id="FMZB01000011">
    <property type="protein sequence ID" value="SDD48785.1"/>
    <property type="molecule type" value="Genomic_DNA"/>
</dbReference>
<gene>
    <name evidence="1" type="ORF">SAMN05421663_111125</name>
</gene>